<accession>A0A5S6QDD3</accession>
<dbReference type="Proteomes" id="UP000046395">
    <property type="component" value="Unassembled WGS sequence"/>
</dbReference>
<sequence>MRHTRFCKALSKGEVKEYHLRILEREVRKAEVDFLQDERTGKVYTVQIRLTILKLFSAVGSDMQPSRDIDPIEVAKLNRAVVFKSFTPFRETSEPFPSGYAKSGFSLNRRSFIRLVRSTRSLRRQADFFADLPPQAFLLGNLPAVLS</sequence>
<dbReference type="WBParaSite" id="TMUE_1000005376.1">
    <property type="protein sequence ID" value="TMUE_1000005376.1"/>
    <property type="gene ID" value="WBGene00299272"/>
</dbReference>
<evidence type="ECO:0000313" key="2">
    <source>
        <dbReference type="WBParaSite" id="TMUE_1000005376.1"/>
    </source>
</evidence>
<keyword evidence="1" id="KW-1185">Reference proteome</keyword>
<protein>
    <submittedName>
        <fullName evidence="2">Uncharacterized protein</fullName>
    </submittedName>
</protein>
<proteinExistence type="predicted"/>
<reference evidence="2" key="1">
    <citation type="submission" date="2019-12" db="UniProtKB">
        <authorList>
            <consortium name="WormBaseParasite"/>
        </authorList>
    </citation>
    <scope>IDENTIFICATION</scope>
</reference>
<organism evidence="1 2">
    <name type="scientific">Trichuris muris</name>
    <name type="common">Mouse whipworm</name>
    <dbReference type="NCBI Taxonomy" id="70415"/>
    <lineage>
        <taxon>Eukaryota</taxon>
        <taxon>Metazoa</taxon>
        <taxon>Ecdysozoa</taxon>
        <taxon>Nematoda</taxon>
        <taxon>Enoplea</taxon>
        <taxon>Dorylaimia</taxon>
        <taxon>Trichinellida</taxon>
        <taxon>Trichuridae</taxon>
        <taxon>Trichuris</taxon>
    </lineage>
</organism>
<evidence type="ECO:0000313" key="1">
    <source>
        <dbReference type="Proteomes" id="UP000046395"/>
    </source>
</evidence>
<dbReference type="AlphaFoldDB" id="A0A5S6QDD3"/>
<name>A0A5S6QDD3_TRIMR</name>